<dbReference type="HAMAP" id="MF_01964">
    <property type="entry name" value="IMPDH"/>
    <property type="match status" value="1"/>
</dbReference>
<evidence type="ECO:0000313" key="9">
    <source>
        <dbReference type="EMBL" id="SUZ80663.1"/>
    </source>
</evidence>
<dbReference type="PIRSF" id="PIRSF000130">
    <property type="entry name" value="IMPDH"/>
    <property type="match status" value="1"/>
</dbReference>
<dbReference type="PANTHER" id="PTHR11911">
    <property type="entry name" value="INOSINE-5-MONOPHOSPHATE DEHYDROGENASE RELATED"/>
    <property type="match status" value="1"/>
</dbReference>
<dbReference type="InterPro" id="IPR046342">
    <property type="entry name" value="CBS_dom_sf"/>
</dbReference>
<dbReference type="SMART" id="SM00116">
    <property type="entry name" value="CBS"/>
    <property type="match status" value="2"/>
</dbReference>
<dbReference type="PANTHER" id="PTHR11911:SF111">
    <property type="entry name" value="INOSINE-5'-MONOPHOSPHATE DEHYDROGENASE"/>
    <property type="match status" value="1"/>
</dbReference>
<dbReference type="InterPro" id="IPR013785">
    <property type="entry name" value="Aldolase_TIM"/>
</dbReference>
<dbReference type="GO" id="GO:0046872">
    <property type="term" value="F:metal ion binding"/>
    <property type="evidence" value="ECO:0007669"/>
    <property type="project" value="UniProtKB-KW"/>
</dbReference>
<keyword evidence="4" id="KW-0677">Repeat</keyword>
<feature type="domain" description="CBS" evidence="8">
    <location>
        <begin position="154"/>
        <end position="214"/>
    </location>
</feature>
<evidence type="ECO:0000256" key="2">
    <source>
        <dbReference type="ARBA" id="ARBA00011881"/>
    </source>
</evidence>
<evidence type="ECO:0000256" key="4">
    <source>
        <dbReference type="ARBA" id="ARBA00022737"/>
    </source>
</evidence>
<dbReference type="AlphaFoldDB" id="A0A381QSX3"/>
<keyword evidence="5" id="KW-0630">Potassium</keyword>
<proteinExistence type="inferred from homology"/>
<dbReference type="GO" id="GO:0006183">
    <property type="term" value="P:GTP biosynthetic process"/>
    <property type="evidence" value="ECO:0007669"/>
    <property type="project" value="TreeGrafter"/>
</dbReference>
<dbReference type="FunFam" id="3.20.20.70:FF:000003">
    <property type="entry name" value="GMP reductase"/>
    <property type="match status" value="1"/>
</dbReference>
<dbReference type="SUPFAM" id="SSF54631">
    <property type="entry name" value="CBS-domain pair"/>
    <property type="match status" value="1"/>
</dbReference>
<dbReference type="Pfam" id="PF00478">
    <property type="entry name" value="IMPDH"/>
    <property type="match status" value="1"/>
</dbReference>
<dbReference type="EMBL" id="UINC01001437">
    <property type="protein sequence ID" value="SUZ80663.1"/>
    <property type="molecule type" value="Genomic_DNA"/>
</dbReference>
<dbReference type="PROSITE" id="PS51371">
    <property type="entry name" value="CBS"/>
    <property type="match status" value="2"/>
</dbReference>
<gene>
    <name evidence="9" type="ORF">METZ01_LOCUS33517</name>
</gene>
<keyword evidence="3" id="KW-0479">Metal-binding</keyword>
<evidence type="ECO:0000256" key="3">
    <source>
        <dbReference type="ARBA" id="ARBA00022723"/>
    </source>
</evidence>
<dbReference type="InterPro" id="IPR001093">
    <property type="entry name" value="IMP_DH_GMPRt"/>
</dbReference>
<accession>A0A381QSX3</accession>
<keyword evidence="6" id="KW-0560">Oxidoreductase</keyword>
<evidence type="ECO:0000256" key="5">
    <source>
        <dbReference type="ARBA" id="ARBA00022958"/>
    </source>
</evidence>
<dbReference type="NCBIfam" id="TIGR01302">
    <property type="entry name" value="IMP_dehydrog"/>
    <property type="match status" value="1"/>
</dbReference>
<evidence type="ECO:0000256" key="7">
    <source>
        <dbReference type="ARBA" id="ARBA00023122"/>
    </source>
</evidence>
<dbReference type="Pfam" id="PF00571">
    <property type="entry name" value="CBS"/>
    <property type="match status" value="2"/>
</dbReference>
<comment type="subunit">
    <text evidence="2">Homotetramer.</text>
</comment>
<evidence type="ECO:0000259" key="8">
    <source>
        <dbReference type="PROSITE" id="PS51371"/>
    </source>
</evidence>
<dbReference type="SMART" id="SM01240">
    <property type="entry name" value="IMPDH"/>
    <property type="match status" value="1"/>
</dbReference>
<dbReference type="SUPFAM" id="SSF51412">
    <property type="entry name" value="Inosine monophosphate dehydrogenase (IMPDH)"/>
    <property type="match status" value="1"/>
</dbReference>
<sequence length="489" mass="51555">MNNRPPFPNALTFDDILLVPRKSSILPRDVELKTRLTGKIELNIPIISAAMDTVTESTMAIALARAGGLGVIHKNLSIDDQASMVDRVKRSESGMILNPVTVGPASTIAEAKKIMARFKISGLPVVDKDKLAGIITNRDIRFHMDDSLSVDSQMTSENLVTVPTGTSLEKAKEILQKHRIEKLLVVDENGNLTGLITVKDIQKKEDFPDACKDSNGRLRVGAAIGVAADSMERAGALVDADLDAIFIDTAHGHSKGVLSLVERIKAAFSNVAVIAGNVATGTGTKALIDAGADCIKIGIGAGASCTTRVIAGVGVPQLTAIMDGVDAARDQDIPVIADGGLRYSGDLAKALAAGADSVMLGSLLAGMDESPGEFILYEGRQYKSYRGMGSMGAMQSGSGDRYFQEGAEATKLVPEGIEGMVPFRGSVKNTIHQLLGGVRAAMGYCGCGTITEFGQQASFVQVSAAGVKENHPHEVRIVKEAPNYQVPDK</sequence>
<evidence type="ECO:0000256" key="1">
    <source>
        <dbReference type="ARBA" id="ARBA00005502"/>
    </source>
</evidence>
<dbReference type="InterPro" id="IPR005990">
    <property type="entry name" value="IMP_DH"/>
</dbReference>
<comment type="similarity">
    <text evidence="1">Belongs to the IMPDH/GMPR family.</text>
</comment>
<name>A0A381QSX3_9ZZZZ</name>
<reference evidence="9" key="1">
    <citation type="submission" date="2018-05" db="EMBL/GenBank/DDBJ databases">
        <authorList>
            <person name="Lanie J.A."/>
            <person name="Ng W.-L."/>
            <person name="Kazmierczak K.M."/>
            <person name="Andrzejewski T.M."/>
            <person name="Davidsen T.M."/>
            <person name="Wayne K.J."/>
            <person name="Tettelin H."/>
            <person name="Glass J.I."/>
            <person name="Rusch D."/>
            <person name="Podicherti R."/>
            <person name="Tsui H.-C.T."/>
            <person name="Winkler M.E."/>
        </authorList>
    </citation>
    <scope>NUCLEOTIDE SEQUENCE</scope>
</reference>
<dbReference type="Gene3D" id="3.20.20.70">
    <property type="entry name" value="Aldolase class I"/>
    <property type="match status" value="1"/>
</dbReference>
<keyword evidence="7" id="KW-0129">CBS domain</keyword>
<evidence type="ECO:0000256" key="6">
    <source>
        <dbReference type="ARBA" id="ARBA00023002"/>
    </source>
</evidence>
<feature type="domain" description="CBS" evidence="8">
    <location>
        <begin position="95"/>
        <end position="152"/>
    </location>
</feature>
<dbReference type="GO" id="GO:0003938">
    <property type="term" value="F:IMP dehydrogenase activity"/>
    <property type="evidence" value="ECO:0007669"/>
    <property type="project" value="InterPro"/>
</dbReference>
<dbReference type="CDD" id="cd04601">
    <property type="entry name" value="CBS_pair_IMPDH"/>
    <property type="match status" value="1"/>
</dbReference>
<protein>
    <recommendedName>
        <fullName evidence="8">CBS domain-containing protein</fullName>
    </recommendedName>
</protein>
<dbReference type="CDD" id="cd00381">
    <property type="entry name" value="IMPDH"/>
    <property type="match status" value="1"/>
</dbReference>
<organism evidence="9">
    <name type="scientific">marine metagenome</name>
    <dbReference type="NCBI Taxonomy" id="408172"/>
    <lineage>
        <taxon>unclassified sequences</taxon>
        <taxon>metagenomes</taxon>
        <taxon>ecological metagenomes</taxon>
    </lineage>
</organism>
<dbReference type="InterPro" id="IPR000644">
    <property type="entry name" value="CBS_dom"/>
</dbReference>